<feature type="region of interest" description="Disordered" evidence="1">
    <location>
        <begin position="212"/>
        <end position="258"/>
    </location>
</feature>
<keyword evidence="4" id="KW-1185">Reference proteome</keyword>
<accession>A0A5C1A8Q2</accession>
<dbReference type="NCBIfam" id="TIGR03936">
    <property type="entry name" value="sam_1_link_chp"/>
    <property type="match status" value="1"/>
</dbReference>
<dbReference type="RefSeq" id="WP_149109744.1">
    <property type="nucleotide sequence ID" value="NZ_CP042425.1"/>
</dbReference>
<feature type="domain" description="DUF2344" evidence="2">
    <location>
        <begin position="5"/>
        <end position="166"/>
    </location>
</feature>
<dbReference type="KEGG" id="lrs:PX52LOC_01785"/>
<dbReference type="OrthoDB" id="9780488at2"/>
<proteinExistence type="predicted"/>
<dbReference type="Pfam" id="PF10105">
    <property type="entry name" value="DUF2344"/>
    <property type="match status" value="1"/>
</dbReference>
<name>A0A5C1A8Q2_9BACT</name>
<protein>
    <recommendedName>
        <fullName evidence="2">DUF2344 domain-containing protein</fullName>
    </recommendedName>
</protein>
<evidence type="ECO:0000313" key="4">
    <source>
        <dbReference type="Proteomes" id="UP000324974"/>
    </source>
</evidence>
<reference evidence="4" key="1">
    <citation type="submission" date="2019-08" db="EMBL/GenBank/DDBJ databases">
        <title>Limnoglobus roseus gen. nov., sp. nov., a novel freshwater planctomycete with a giant genome from the family Gemmataceae.</title>
        <authorList>
            <person name="Kulichevskaya I.S."/>
            <person name="Naumoff D.G."/>
            <person name="Miroshnikov K."/>
            <person name="Ivanova A."/>
            <person name="Philippov D.A."/>
            <person name="Hakobyan A."/>
            <person name="Rijpstra I.C."/>
            <person name="Sinninghe Damste J.S."/>
            <person name="Liesack W."/>
            <person name="Dedysh S.N."/>
        </authorList>
    </citation>
    <scope>NUCLEOTIDE SEQUENCE [LARGE SCALE GENOMIC DNA]</scope>
    <source>
        <strain evidence="4">PX52</strain>
    </source>
</reference>
<dbReference type="EMBL" id="CP042425">
    <property type="protein sequence ID" value="QEL14885.1"/>
    <property type="molecule type" value="Genomic_DNA"/>
</dbReference>
<evidence type="ECO:0000256" key="1">
    <source>
        <dbReference type="SAM" id="MobiDB-lite"/>
    </source>
</evidence>
<evidence type="ECO:0000259" key="2">
    <source>
        <dbReference type="Pfam" id="PF10105"/>
    </source>
</evidence>
<dbReference type="InterPro" id="IPR018768">
    <property type="entry name" value="DUF2344"/>
</dbReference>
<dbReference type="Proteomes" id="UP000324974">
    <property type="component" value="Chromosome"/>
</dbReference>
<dbReference type="AlphaFoldDB" id="A0A5C1A8Q2"/>
<organism evidence="3 4">
    <name type="scientific">Limnoglobus roseus</name>
    <dbReference type="NCBI Taxonomy" id="2598579"/>
    <lineage>
        <taxon>Bacteria</taxon>
        <taxon>Pseudomonadati</taxon>
        <taxon>Planctomycetota</taxon>
        <taxon>Planctomycetia</taxon>
        <taxon>Gemmatales</taxon>
        <taxon>Gemmataceae</taxon>
        <taxon>Limnoglobus</taxon>
    </lineage>
</organism>
<sequence length="258" mass="28678">MVGDKLRFRFEKAGDLRLLSHHDLMRCAERMMRRAAIPFKMTAGFHPAPRLVFALSLSLGIVGRQEVVELELTEPRDADEVLAAFRRHAPIGWTFTSVKVIPMKASAVARRIVYRLPLPPDRVDGVRELADAMTASAEVWTDRYHPRPRQVNIRPYLRAIRVDDNAVSFDIWVTPTGTARADELLKLLRVADLLDEGAVLERTELELIDETLPDATDGPPTGPAITRPLNLPSGVVPDDDEPSPTATWGLSPNGPVVE</sequence>
<gene>
    <name evidence="3" type="ORF">PX52LOC_01785</name>
</gene>
<evidence type="ECO:0000313" key="3">
    <source>
        <dbReference type="EMBL" id="QEL14885.1"/>
    </source>
</evidence>